<evidence type="ECO:0000313" key="1">
    <source>
        <dbReference type="EMBL" id="MBT1689204.1"/>
    </source>
</evidence>
<gene>
    <name evidence="1" type="ORF">KK078_21745</name>
</gene>
<proteinExistence type="predicted"/>
<dbReference type="EMBL" id="JAHESC010000037">
    <property type="protein sequence ID" value="MBT1689204.1"/>
    <property type="molecule type" value="Genomic_DNA"/>
</dbReference>
<keyword evidence="2" id="KW-1185">Reference proteome</keyword>
<organism evidence="1 2">
    <name type="scientific">Dawidia soli</name>
    <dbReference type="NCBI Taxonomy" id="2782352"/>
    <lineage>
        <taxon>Bacteria</taxon>
        <taxon>Pseudomonadati</taxon>
        <taxon>Bacteroidota</taxon>
        <taxon>Cytophagia</taxon>
        <taxon>Cytophagales</taxon>
        <taxon>Chryseotaleaceae</taxon>
        <taxon>Dawidia</taxon>
    </lineage>
</organism>
<name>A0AAP2DC09_9BACT</name>
<dbReference type="AlphaFoldDB" id="A0AAP2DC09"/>
<reference evidence="1 2" key="1">
    <citation type="submission" date="2021-05" db="EMBL/GenBank/DDBJ databases">
        <title>A Polyphasic approach of four new species of the genus Ohtaekwangia: Ohtaekwangia histidinii sp. nov., Ohtaekwangia cretensis sp. nov., Ohtaekwangia indiensis sp. nov., Ohtaekwangia reichenbachii sp. nov. from diverse environment.</title>
        <authorList>
            <person name="Octaviana S."/>
        </authorList>
    </citation>
    <scope>NUCLEOTIDE SEQUENCE [LARGE SCALE GENOMIC DNA]</scope>
    <source>
        <strain evidence="1 2">PWU37</strain>
    </source>
</reference>
<dbReference type="Proteomes" id="UP001319180">
    <property type="component" value="Unassembled WGS sequence"/>
</dbReference>
<evidence type="ECO:0000313" key="2">
    <source>
        <dbReference type="Proteomes" id="UP001319180"/>
    </source>
</evidence>
<dbReference type="RefSeq" id="WP_254092427.1">
    <property type="nucleotide sequence ID" value="NZ_JAHESC010000037.1"/>
</dbReference>
<accession>A0AAP2DC09</accession>
<protein>
    <submittedName>
        <fullName evidence="1">Uncharacterized protein</fullName>
    </submittedName>
</protein>
<comment type="caution">
    <text evidence="1">The sequence shown here is derived from an EMBL/GenBank/DDBJ whole genome shotgun (WGS) entry which is preliminary data.</text>
</comment>
<sequence length="69" mass="8169">MIQTVTIDIINEKALRLLKELEYLELIRLHQEKGEIATVKWAEKYKGAMTKQSPSEIDNQLRELREGWE</sequence>